<evidence type="ECO:0000256" key="1">
    <source>
        <dbReference type="ARBA" id="ARBA00006484"/>
    </source>
</evidence>
<dbReference type="GO" id="GO:0016616">
    <property type="term" value="F:oxidoreductase activity, acting on the CH-OH group of donors, NAD or NADP as acceptor"/>
    <property type="evidence" value="ECO:0007669"/>
    <property type="project" value="TreeGrafter"/>
</dbReference>
<evidence type="ECO:0000256" key="3">
    <source>
        <dbReference type="ARBA" id="ARBA00023027"/>
    </source>
</evidence>
<proteinExistence type="inferred from homology"/>
<evidence type="ECO:0000313" key="5">
    <source>
        <dbReference type="EMBL" id="CAF0792793.1"/>
    </source>
</evidence>
<dbReference type="PRINTS" id="PR00080">
    <property type="entry name" value="SDRFAMILY"/>
</dbReference>
<dbReference type="FunFam" id="3.40.50.720:FF:000202">
    <property type="entry name" value="Short-chain dehydrogenase/reductase family 16C member 6"/>
    <property type="match status" value="1"/>
</dbReference>
<dbReference type="PANTHER" id="PTHR24322">
    <property type="entry name" value="PKSB"/>
    <property type="match status" value="1"/>
</dbReference>
<dbReference type="PANTHER" id="PTHR24322:SF736">
    <property type="entry name" value="RETINOL DEHYDROGENASE 10"/>
    <property type="match status" value="1"/>
</dbReference>
<dbReference type="PRINTS" id="PR00081">
    <property type="entry name" value="GDHRDH"/>
</dbReference>
<dbReference type="Proteomes" id="UP000677228">
    <property type="component" value="Unassembled WGS sequence"/>
</dbReference>
<evidence type="ECO:0000256" key="4">
    <source>
        <dbReference type="SAM" id="MobiDB-lite"/>
    </source>
</evidence>
<reference evidence="6" key="1">
    <citation type="submission" date="2021-02" db="EMBL/GenBank/DDBJ databases">
        <authorList>
            <person name="Nowell W R."/>
        </authorList>
    </citation>
    <scope>NUCLEOTIDE SEQUENCE</scope>
</reference>
<dbReference type="Pfam" id="PF00106">
    <property type="entry name" value="adh_short"/>
    <property type="match status" value="1"/>
</dbReference>
<protein>
    <recommendedName>
        <fullName evidence="8">Epidermal retinol dehydrogenase 2</fullName>
    </recommendedName>
</protein>
<evidence type="ECO:0008006" key="8">
    <source>
        <dbReference type="Google" id="ProtNLM"/>
    </source>
</evidence>
<keyword evidence="3" id="KW-0520">NAD</keyword>
<accession>A0A8S2GYN1</accession>
<evidence type="ECO:0000313" key="7">
    <source>
        <dbReference type="Proteomes" id="UP000682733"/>
    </source>
</evidence>
<dbReference type="Proteomes" id="UP000682733">
    <property type="component" value="Unassembled WGS sequence"/>
</dbReference>
<dbReference type="EMBL" id="CAJOBA010001087">
    <property type="protein sequence ID" value="CAF3575521.1"/>
    <property type="molecule type" value="Genomic_DNA"/>
</dbReference>
<name>A0A8S2GYN1_9BILA</name>
<organism evidence="6 7">
    <name type="scientific">Didymodactylos carnosus</name>
    <dbReference type="NCBI Taxonomy" id="1234261"/>
    <lineage>
        <taxon>Eukaryota</taxon>
        <taxon>Metazoa</taxon>
        <taxon>Spiralia</taxon>
        <taxon>Gnathifera</taxon>
        <taxon>Rotifera</taxon>
        <taxon>Eurotatoria</taxon>
        <taxon>Bdelloidea</taxon>
        <taxon>Philodinida</taxon>
        <taxon>Philodinidae</taxon>
        <taxon>Didymodactylos</taxon>
    </lineage>
</organism>
<dbReference type="InterPro" id="IPR036291">
    <property type="entry name" value="NAD(P)-bd_dom_sf"/>
</dbReference>
<comment type="caution">
    <text evidence="6">The sequence shown here is derived from an EMBL/GenBank/DDBJ whole genome shotgun (WGS) entry which is preliminary data.</text>
</comment>
<gene>
    <name evidence="5" type="ORF">OVA965_LOCUS4224</name>
    <name evidence="6" type="ORF">TMI583_LOCUS4222</name>
</gene>
<dbReference type="SUPFAM" id="SSF51735">
    <property type="entry name" value="NAD(P)-binding Rossmann-fold domains"/>
    <property type="match status" value="1"/>
</dbReference>
<dbReference type="Gene3D" id="3.40.50.720">
    <property type="entry name" value="NAD(P)-binding Rossmann-like Domain"/>
    <property type="match status" value="1"/>
</dbReference>
<sequence length="645" mass="70715">MTPLAALIQTLAIIIKHWIYFFIELCKGGHPLKDLSREIVLVTGAGSGLGRGLAQRFASFGCTVVLWDVDEENNKQTAEMINKTGQKNVHAFKCDLRNKEDIYRCAKIIRDTVGNVTMIVNNAGVVSGKTLMETSDELIQRTFDVNVIAHFWVLKAFLGSMLDENHGHVVSIASGAGLIGVPNLVDYCSSKYAAVGLHEALTAELHHLKKTGIKTTVVCPSFINTGMFEGIKTAEVAPLLNENDVCDEIINAVRKDEYMLLLPKTLILSVVLTGISPTAATLECQDRLGLSHSMDTFRGRQNSFTFLISFSLCFCLKRDRATYSVSSGGGVVAFNNTNTNVISRNHNDLTIAHDTIDNNGQRRLYSNDIDGYDNILGSGDGEIRPLPPSVHRDSTSSTEDGYTKLKESIATATTTTTTIKPSIEEPPLYTAVLPRMRPPVLVNSSINNNTAVTAAVALPKGCSPSSIIQTSRLSPHENNNSQMLTGFTTGQYEQNQPLPPLNRLPPMPLSLDQLYAGNSNDSLRKPQYTELITRESLQYREQHLGQSAENYYSSVHSEGTGPTSDLYAEIANSSASGTVPTQYQNRTTTNRQPIYYSDDQSERYAVIESDSHLIALPDPTRIYHELDPLTTTTTAPDSTSITMKL</sequence>
<dbReference type="AlphaFoldDB" id="A0A8S2GYN1"/>
<comment type="similarity">
    <text evidence="1">Belongs to the short-chain dehydrogenases/reductases (SDR) family.</text>
</comment>
<evidence type="ECO:0000313" key="6">
    <source>
        <dbReference type="EMBL" id="CAF3575521.1"/>
    </source>
</evidence>
<dbReference type="EMBL" id="CAJNOK010001087">
    <property type="protein sequence ID" value="CAF0792793.1"/>
    <property type="molecule type" value="Genomic_DNA"/>
</dbReference>
<dbReference type="CDD" id="cd05339">
    <property type="entry name" value="17beta-HSDXI-like_SDR_c"/>
    <property type="match status" value="1"/>
</dbReference>
<evidence type="ECO:0000256" key="2">
    <source>
        <dbReference type="ARBA" id="ARBA00023002"/>
    </source>
</evidence>
<keyword evidence="2" id="KW-0560">Oxidoreductase</keyword>
<dbReference type="InterPro" id="IPR002347">
    <property type="entry name" value="SDR_fam"/>
</dbReference>
<feature type="region of interest" description="Disordered" evidence="4">
    <location>
        <begin position="380"/>
        <end position="401"/>
    </location>
</feature>